<dbReference type="AlphaFoldDB" id="A0A1G7CU28"/>
<dbReference type="STRING" id="591205.SAMN05421538_106189"/>
<dbReference type="GO" id="GO:0016887">
    <property type="term" value="F:ATP hydrolysis activity"/>
    <property type="evidence" value="ECO:0007669"/>
    <property type="project" value="InterPro"/>
</dbReference>
<evidence type="ECO:0000259" key="5">
    <source>
        <dbReference type="PROSITE" id="PS50893"/>
    </source>
</evidence>
<keyword evidence="2" id="KW-0813">Transport</keyword>
<dbReference type="InterPro" id="IPR027417">
    <property type="entry name" value="P-loop_NTPase"/>
</dbReference>
<dbReference type="InterPro" id="IPR003439">
    <property type="entry name" value="ABC_transporter-like_ATP-bd"/>
</dbReference>
<dbReference type="PROSITE" id="PS50893">
    <property type="entry name" value="ABC_TRANSPORTER_2"/>
    <property type="match status" value="1"/>
</dbReference>
<keyword evidence="4 6" id="KW-0067">ATP-binding</keyword>
<organism evidence="6 7">
    <name type="scientific">Paracoccus isoporae</name>
    <dbReference type="NCBI Taxonomy" id="591205"/>
    <lineage>
        <taxon>Bacteria</taxon>
        <taxon>Pseudomonadati</taxon>
        <taxon>Pseudomonadota</taxon>
        <taxon>Alphaproteobacteria</taxon>
        <taxon>Rhodobacterales</taxon>
        <taxon>Paracoccaceae</taxon>
        <taxon>Paracoccus</taxon>
    </lineage>
</organism>
<reference evidence="6 7" key="1">
    <citation type="submission" date="2016-10" db="EMBL/GenBank/DDBJ databases">
        <authorList>
            <person name="de Groot N.N."/>
        </authorList>
    </citation>
    <scope>NUCLEOTIDE SEQUENCE [LARGE SCALE GENOMIC DNA]</scope>
    <source>
        <strain evidence="6 7">DSM 22220</strain>
    </source>
</reference>
<name>A0A1G7CU28_9RHOB</name>
<dbReference type="PANTHER" id="PTHR46743:SF2">
    <property type="entry name" value="TEICHOIC ACIDS EXPORT ATP-BINDING PROTEIN TAGH"/>
    <property type="match status" value="1"/>
</dbReference>
<dbReference type="GO" id="GO:0140359">
    <property type="term" value="F:ABC-type transporter activity"/>
    <property type="evidence" value="ECO:0007669"/>
    <property type="project" value="InterPro"/>
</dbReference>
<evidence type="ECO:0000313" key="6">
    <source>
        <dbReference type="EMBL" id="SDE42015.1"/>
    </source>
</evidence>
<dbReference type="PANTHER" id="PTHR46743">
    <property type="entry name" value="TEICHOIC ACIDS EXPORT ATP-BINDING PROTEIN TAGH"/>
    <property type="match status" value="1"/>
</dbReference>
<feature type="domain" description="ABC transporter" evidence="5">
    <location>
        <begin position="2"/>
        <end position="221"/>
    </location>
</feature>
<sequence>MIVLENVTKIFYSRHVKNVVFRDLNAVFPSRTSVALLGRNGAGKSTLLQVMAGSLIPNSGRVLSDGNISFPIGLANSLHQHMSGSQNTKFIARIYGADTNQLKHFVEDFAELGEKFYLPIRTYSSGMRARLMFGINMGLKFDTYLVDEVSAVGDAQFREKSEALFNERMQESGAIFISHSMALVRRMCTAGAVLERGRITYYDDLEEAIDAHHRNVQAGDIDDD</sequence>
<keyword evidence="7" id="KW-1185">Reference proteome</keyword>
<evidence type="ECO:0000313" key="7">
    <source>
        <dbReference type="Proteomes" id="UP000199344"/>
    </source>
</evidence>
<dbReference type="InterPro" id="IPR050683">
    <property type="entry name" value="Bact_Polysacc_Export_ATP-bd"/>
</dbReference>
<evidence type="ECO:0000256" key="4">
    <source>
        <dbReference type="ARBA" id="ARBA00022840"/>
    </source>
</evidence>
<dbReference type="Pfam" id="PF00005">
    <property type="entry name" value="ABC_tran"/>
    <property type="match status" value="1"/>
</dbReference>
<gene>
    <name evidence="6" type="ORF">SAMN05421538_106189</name>
</gene>
<evidence type="ECO:0000256" key="1">
    <source>
        <dbReference type="ARBA" id="ARBA00005417"/>
    </source>
</evidence>
<dbReference type="CDD" id="cd03220">
    <property type="entry name" value="ABC_KpsT_Wzt"/>
    <property type="match status" value="1"/>
</dbReference>
<dbReference type="Proteomes" id="UP000199344">
    <property type="component" value="Unassembled WGS sequence"/>
</dbReference>
<dbReference type="InterPro" id="IPR017871">
    <property type="entry name" value="ABC_transporter-like_CS"/>
</dbReference>
<dbReference type="RefSeq" id="WP_090523878.1">
    <property type="nucleotide sequence ID" value="NZ_FNAH01000006.1"/>
</dbReference>
<dbReference type="InterPro" id="IPR003593">
    <property type="entry name" value="AAA+_ATPase"/>
</dbReference>
<dbReference type="EMBL" id="FNAH01000006">
    <property type="protein sequence ID" value="SDE42015.1"/>
    <property type="molecule type" value="Genomic_DNA"/>
</dbReference>
<accession>A0A1G7CU28</accession>
<keyword evidence="3" id="KW-0547">Nucleotide-binding</keyword>
<comment type="similarity">
    <text evidence="1">Belongs to the ABC transporter superfamily.</text>
</comment>
<evidence type="ECO:0000256" key="3">
    <source>
        <dbReference type="ARBA" id="ARBA00022741"/>
    </source>
</evidence>
<dbReference type="PROSITE" id="PS00211">
    <property type="entry name" value="ABC_TRANSPORTER_1"/>
    <property type="match status" value="1"/>
</dbReference>
<dbReference type="GO" id="GO:0005524">
    <property type="term" value="F:ATP binding"/>
    <property type="evidence" value="ECO:0007669"/>
    <property type="project" value="UniProtKB-KW"/>
</dbReference>
<dbReference type="Gene3D" id="3.40.50.300">
    <property type="entry name" value="P-loop containing nucleotide triphosphate hydrolases"/>
    <property type="match status" value="1"/>
</dbReference>
<dbReference type="InterPro" id="IPR015860">
    <property type="entry name" value="ABC_transpr_TagH-like"/>
</dbReference>
<dbReference type="GO" id="GO:0016020">
    <property type="term" value="C:membrane"/>
    <property type="evidence" value="ECO:0007669"/>
    <property type="project" value="InterPro"/>
</dbReference>
<evidence type="ECO:0000256" key="2">
    <source>
        <dbReference type="ARBA" id="ARBA00022448"/>
    </source>
</evidence>
<dbReference type="SUPFAM" id="SSF52540">
    <property type="entry name" value="P-loop containing nucleoside triphosphate hydrolases"/>
    <property type="match status" value="1"/>
</dbReference>
<protein>
    <submittedName>
        <fullName evidence="6">Capsular polysaccharide transport system ATP-binding protein</fullName>
    </submittedName>
</protein>
<dbReference type="SMART" id="SM00382">
    <property type="entry name" value="AAA"/>
    <property type="match status" value="1"/>
</dbReference>
<proteinExistence type="inferred from homology"/>
<dbReference type="OrthoDB" id="9778870at2"/>